<dbReference type="GO" id="GO:0005829">
    <property type="term" value="C:cytosol"/>
    <property type="evidence" value="ECO:0007669"/>
    <property type="project" value="TreeGrafter"/>
</dbReference>
<evidence type="ECO:0000256" key="4">
    <source>
        <dbReference type="ARBA" id="ARBA00022679"/>
    </source>
</evidence>
<evidence type="ECO:0000256" key="3">
    <source>
        <dbReference type="ARBA" id="ARBA00007667"/>
    </source>
</evidence>
<evidence type="ECO:0000256" key="5">
    <source>
        <dbReference type="ARBA" id="ARBA00022755"/>
    </source>
</evidence>
<comment type="domain">
    <text evidence="10">The IMP cyclohydrolase activity resides in the N-terminal region.</text>
</comment>
<evidence type="ECO:0000256" key="8">
    <source>
        <dbReference type="ARBA" id="ARBA00050488"/>
    </source>
</evidence>
<dbReference type="SMART" id="SM00851">
    <property type="entry name" value="MGS"/>
    <property type="match status" value="1"/>
</dbReference>
<dbReference type="AlphaFoldDB" id="A0A6B0YXR7"/>
<dbReference type="FunFam" id="3.40.50.1380:FF:000001">
    <property type="entry name" value="Bifunctional purine biosynthesis protein PurH"/>
    <property type="match status" value="1"/>
</dbReference>
<dbReference type="GO" id="GO:0004643">
    <property type="term" value="F:phosphoribosylaminoimidazolecarboxamide formyltransferase activity"/>
    <property type="evidence" value="ECO:0007669"/>
    <property type="project" value="UniProtKB-UniRule"/>
</dbReference>
<dbReference type="PROSITE" id="PS51855">
    <property type="entry name" value="MGS"/>
    <property type="match status" value="1"/>
</dbReference>
<dbReference type="Pfam" id="PF02142">
    <property type="entry name" value="MGS"/>
    <property type="match status" value="1"/>
</dbReference>
<dbReference type="Gene3D" id="3.40.140.20">
    <property type="match status" value="2"/>
</dbReference>
<dbReference type="PANTHER" id="PTHR11692:SF0">
    <property type="entry name" value="BIFUNCTIONAL PURINE BIOSYNTHESIS PROTEIN ATIC"/>
    <property type="match status" value="1"/>
</dbReference>
<feature type="domain" description="MGS-like" evidence="11">
    <location>
        <begin position="1"/>
        <end position="145"/>
    </location>
</feature>
<dbReference type="PANTHER" id="PTHR11692">
    <property type="entry name" value="BIFUNCTIONAL PURINE BIOSYNTHESIS PROTEIN PURH"/>
    <property type="match status" value="1"/>
</dbReference>
<comment type="caution">
    <text evidence="12">The sequence shown here is derived from an EMBL/GenBank/DDBJ whole genome shotgun (WGS) entry which is preliminary data.</text>
</comment>
<dbReference type="Pfam" id="PF01808">
    <property type="entry name" value="AICARFT_IMPCHas"/>
    <property type="match status" value="1"/>
</dbReference>
<dbReference type="EC" id="3.5.4.10" evidence="10"/>
<dbReference type="NCBIfam" id="TIGR00355">
    <property type="entry name" value="purH"/>
    <property type="match status" value="1"/>
</dbReference>
<dbReference type="InterPro" id="IPR002695">
    <property type="entry name" value="PurH-like"/>
</dbReference>
<comment type="catalytic activity">
    <reaction evidence="9 10">
        <text>IMP + H2O = 5-formamido-1-(5-phospho-D-ribosyl)imidazole-4-carboxamide</text>
        <dbReference type="Rhea" id="RHEA:18445"/>
        <dbReference type="ChEBI" id="CHEBI:15377"/>
        <dbReference type="ChEBI" id="CHEBI:58053"/>
        <dbReference type="ChEBI" id="CHEBI:58467"/>
        <dbReference type="EC" id="3.5.4.10"/>
    </reaction>
</comment>
<evidence type="ECO:0000313" key="12">
    <source>
        <dbReference type="EMBL" id="MXY95443.1"/>
    </source>
</evidence>
<organism evidence="12">
    <name type="scientific">Caldilineaceae bacterium SB0664_bin_27</name>
    <dbReference type="NCBI Taxonomy" id="2605260"/>
    <lineage>
        <taxon>Bacteria</taxon>
        <taxon>Bacillati</taxon>
        <taxon>Chloroflexota</taxon>
        <taxon>Caldilineae</taxon>
        <taxon>Caldilineales</taxon>
        <taxon>Caldilineaceae</taxon>
    </lineage>
</organism>
<dbReference type="CDD" id="cd01421">
    <property type="entry name" value="IMPCH"/>
    <property type="match status" value="1"/>
</dbReference>
<dbReference type="UniPathway" id="UPA00074">
    <property type="reaction ID" value="UER00133"/>
</dbReference>
<comment type="pathway">
    <text evidence="2 10">Purine metabolism; IMP biosynthesis via de novo pathway; 5-formamido-1-(5-phospho-D-ribosyl)imidazole-4-carboxamide from 5-amino-1-(5-phospho-D-ribosyl)imidazole-4-carboxamide (10-formyl THF route): step 1/1.</text>
</comment>
<evidence type="ECO:0000256" key="2">
    <source>
        <dbReference type="ARBA" id="ARBA00004954"/>
    </source>
</evidence>
<dbReference type="InterPro" id="IPR011607">
    <property type="entry name" value="MGS-like_dom"/>
</dbReference>
<dbReference type="FunFam" id="3.40.140.20:FF:000001">
    <property type="entry name" value="Bifunctional purine biosynthesis protein PurH"/>
    <property type="match status" value="1"/>
</dbReference>
<dbReference type="InterPro" id="IPR016193">
    <property type="entry name" value="Cytidine_deaminase-like"/>
</dbReference>
<name>A0A6B0YXR7_9CHLR</name>
<dbReference type="NCBIfam" id="NF002049">
    <property type="entry name" value="PRK00881.1"/>
    <property type="match status" value="1"/>
</dbReference>
<keyword evidence="6 10" id="KW-0378">Hydrolase</keyword>
<keyword evidence="4 10" id="KW-0808">Transferase</keyword>
<evidence type="ECO:0000256" key="6">
    <source>
        <dbReference type="ARBA" id="ARBA00022801"/>
    </source>
</evidence>
<evidence type="ECO:0000256" key="10">
    <source>
        <dbReference type="HAMAP-Rule" id="MF_00139"/>
    </source>
</evidence>
<dbReference type="SUPFAM" id="SSF52335">
    <property type="entry name" value="Methylglyoxal synthase-like"/>
    <property type="match status" value="1"/>
</dbReference>
<reference evidence="12" key="1">
    <citation type="submission" date="2019-09" db="EMBL/GenBank/DDBJ databases">
        <title>Characterisation of the sponge microbiome using genome-centric metagenomics.</title>
        <authorList>
            <person name="Engelberts J.P."/>
            <person name="Robbins S.J."/>
            <person name="De Goeij J.M."/>
            <person name="Aranda M."/>
            <person name="Bell S.C."/>
            <person name="Webster N.S."/>
        </authorList>
    </citation>
    <scope>NUCLEOTIDE SEQUENCE</scope>
    <source>
        <strain evidence="12">SB0664_bin_27</strain>
    </source>
</reference>
<gene>
    <name evidence="10 12" type="primary">purH</name>
    <name evidence="12" type="ORF">F4Y42_18530</name>
</gene>
<evidence type="ECO:0000259" key="11">
    <source>
        <dbReference type="PROSITE" id="PS51855"/>
    </source>
</evidence>
<dbReference type="HAMAP" id="MF_00139">
    <property type="entry name" value="PurH"/>
    <property type="match status" value="1"/>
</dbReference>
<comment type="catalytic activity">
    <reaction evidence="8 10">
        <text>(6R)-10-formyltetrahydrofolate + 5-amino-1-(5-phospho-beta-D-ribosyl)imidazole-4-carboxamide = 5-formamido-1-(5-phospho-D-ribosyl)imidazole-4-carboxamide + (6S)-5,6,7,8-tetrahydrofolate</text>
        <dbReference type="Rhea" id="RHEA:22192"/>
        <dbReference type="ChEBI" id="CHEBI:57453"/>
        <dbReference type="ChEBI" id="CHEBI:58467"/>
        <dbReference type="ChEBI" id="CHEBI:58475"/>
        <dbReference type="ChEBI" id="CHEBI:195366"/>
        <dbReference type="EC" id="2.1.2.3"/>
    </reaction>
</comment>
<dbReference type="Gene3D" id="3.40.50.1380">
    <property type="entry name" value="Methylglyoxal synthase-like domain"/>
    <property type="match status" value="1"/>
</dbReference>
<proteinExistence type="inferred from homology"/>
<evidence type="ECO:0000256" key="9">
    <source>
        <dbReference type="ARBA" id="ARBA00050687"/>
    </source>
</evidence>
<dbReference type="EC" id="2.1.2.3" evidence="10"/>
<comment type="similarity">
    <text evidence="3 10">Belongs to the PurH family.</text>
</comment>
<dbReference type="EMBL" id="VXRG01000152">
    <property type="protein sequence ID" value="MXY95443.1"/>
    <property type="molecule type" value="Genomic_DNA"/>
</dbReference>
<dbReference type="GO" id="GO:0006189">
    <property type="term" value="P:'de novo' IMP biosynthetic process"/>
    <property type="evidence" value="ECO:0007669"/>
    <property type="project" value="UniProtKB-UniRule"/>
</dbReference>
<dbReference type="InterPro" id="IPR024051">
    <property type="entry name" value="AICAR_Tfase_dup_dom_sf"/>
</dbReference>
<dbReference type="SUPFAM" id="SSF53927">
    <property type="entry name" value="Cytidine deaminase-like"/>
    <property type="match status" value="1"/>
</dbReference>
<dbReference type="InterPro" id="IPR036914">
    <property type="entry name" value="MGS-like_dom_sf"/>
</dbReference>
<dbReference type="SMART" id="SM00798">
    <property type="entry name" value="AICARFT_IMPCHas"/>
    <property type="match status" value="1"/>
</dbReference>
<protein>
    <recommendedName>
        <fullName evidence="10">Bifunctional purine biosynthesis protein PurH</fullName>
    </recommendedName>
    <domain>
        <recommendedName>
            <fullName evidence="10">Phosphoribosylaminoimidazolecarboxamide formyltransferase</fullName>
            <ecNumber evidence="10">2.1.2.3</ecNumber>
        </recommendedName>
        <alternativeName>
            <fullName evidence="10">AICAR transformylase</fullName>
        </alternativeName>
    </domain>
    <domain>
        <recommendedName>
            <fullName evidence="10">IMP cyclohydrolase</fullName>
            <ecNumber evidence="10">3.5.4.10</ecNumber>
        </recommendedName>
        <alternativeName>
            <fullName evidence="10">ATIC</fullName>
        </alternativeName>
        <alternativeName>
            <fullName evidence="10">IMP synthase</fullName>
        </alternativeName>
        <alternativeName>
            <fullName evidence="10">Inosinicase</fullName>
        </alternativeName>
    </domain>
</protein>
<sequence length="515" mass="55592">MLNQRALISVSDKTGLTSFAQKLHDAGIELIASGGTATQLADAGLPVTPTEALTGFPELLDGRVKTLHPAIHGGILARRNREHLAELEQQGLFPIDLVIVNLYPFQQTVAGEGVSLAEAVEQIDIGGVALLRAAAKNSESVTVICEPSDYERVAQAISDGGLDTETRLALALKAFRHTAAYDTAISDFLARQETQGPTQEEEVSKMPERIQLNLERVQVMRYGENPHQQGAFYRYSNGSAAFEQLHGQEMSYNNWLDLDGSWQAAQDFDAPTVAIIKHSNPCGLASADTLSCACDNALASDPVSAFGSIISVNRTLDRETAERMAKLFVEIVAAPAIDEEALALLQRKKNLRILRACGTAPHTLNVRSVYGGALVQETDDSQQDLEPANWRIVTQNRPDAPQLADLAFAWRVCRHVKSNAIVYAKNRATVGVGAGQMSRVDSVMLAGHKAEERARGAVMASDAFFPFADGIEAAAAHGVSAVVQPGGSIRDEEVIECCDRLGLVMAFTGTRHFRH</sequence>
<evidence type="ECO:0000256" key="7">
    <source>
        <dbReference type="ARBA" id="ARBA00023268"/>
    </source>
</evidence>
<accession>A0A6B0YXR7</accession>
<keyword evidence="7 10" id="KW-0511">Multifunctional enzyme</keyword>
<dbReference type="GO" id="GO:0003937">
    <property type="term" value="F:IMP cyclohydrolase activity"/>
    <property type="evidence" value="ECO:0007669"/>
    <property type="project" value="UniProtKB-UniRule"/>
</dbReference>
<keyword evidence="5 10" id="KW-0658">Purine biosynthesis</keyword>
<evidence type="ECO:0000256" key="1">
    <source>
        <dbReference type="ARBA" id="ARBA00004844"/>
    </source>
</evidence>
<dbReference type="PIRSF" id="PIRSF000414">
    <property type="entry name" value="AICARFT_IMPCHas"/>
    <property type="match status" value="1"/>
</dbReference>
<comment type="pathway">
    <text evidence="1 10">Purine metabolism; IMP biosynthesis via de novo pathway; IMP from 5-formamido-1-(5-phospho-D-ribosyl)imidazole-4-carboxamide: step 1/1.</text>
</comment>